<dbReference type="GO" id="GO:0031177">
    <property type="term" value="F:phosphopantetheine binding"/>
    <property type="evidence" value="ECO:0007669"/>
    <property type="project" value="InterPro"/>
</dbReference>
<organism evidence="4 5">
    <name type="scientific">Gandjariella thermophila</name>
    <dbReference type="NCBI Taxonomy" id="1931992"/>
    <lineage>
        <taxon>Bacteria</taxon>
        <taxon>Bacillati</taxon>
        <taxon>Actinomycetota</taxon>
        <taxon>Actinomycetes</taxon>
        <taxon>Pseudonocardiales</taxon>
        <taxon>Pseudonocardiaceae</taxon>
        <taxon>Gandjariella</taxon>
    </lineage>
</organism>
<dbReference type="Gene3D" id="1.10.1200.10">
    <property type="entry name" value="ACP-like"/>
    <property type="match status" value="1"/>
</dbReference>
<evidence type="ECO:0000259" key="3">
    <source>
        <dbReference type="PROSITE" id="PS50075"/>
    </source>
</evidence>
<dbReference type="Pfam" id="PF00550">
    <property type="entry name" value="PP-binding"/>
    <property type="match status" value="1"/>
</dbReference>
<dbReference type="PROSITE" id="PS50075">
    <property type="entry name" value="CARRIER"/>
    <property type="match status" value="1"/>
</dbReference>
<dbReference type="InterPro" id="IPR036736">
    <property type="entry name" value="ACP-like_sf"/>
</dbReference>
<dbReference type="PROSITE" id="PS00012">
    <property type="entry name" value="PHOSPHOPANTETHEINE"/>
    <property type="match status" value="1"/>
</dbReference>
<dbReference type="RefSeq" id="WP_137812873.1">
    <property type="nucleotide sequence ID" value="NZ_BJFL01000004.1"/>
</dbReference>
<comment type="caution">
    <text evidence="4">The sequence shown here is derived from an EMBL/GenBank/DDBJ whole genome shotgun (WGS) entry which is preliminary data.</text>
</comment>
<evidence type="ECO:0000256" key="2">
    <source>
        <dbReference type="ARBA" id="ARBA00022553"/>
    </source>
</evidence>
<sequence length="86" mass="9288">MSARELEPQELAEVITTVAGVTVTARSLTDPPTRTFADLGLDSLALLGVVAELSRRYGIPSRAEALECRTPRDLMAFVNDEIRSGV</sequence>
<dbReference type="InterPro" id="IPR006162">
    <property type="entry name" value="Ppantetheine_attach_site"/>
</dbReference>
<keyword evidence="1" id="KW-0596">Phosphopantetheine</keyword>
<evidence type="ECO:0000313" key="4">
    <source>
        <dbReference type="EMBL" id="GDY29706.1"/>
    </source>
</evidence>
<feature type="domain" description="Carrier" evidence="3">
    <location>
        <begin position="5"/>
        <end position="82"/>
    </location>
</feature>
<evidence type="ECO:0000256" key="1">
    <source>
        <dbReference type="ARBA" id="ARBA00022450"/>
    </source>
</evidence>
<gene>
    <name evidence="4" type="ORF">GTS_13390</name>
</gene>
<accession>A0A4D4J587</accession>
<name>A0A4D4J587_9PSEU</name>
<reference evidence="5" key="1">
    <citation type="submission" date="2019-04" db="EMBL/GenBank/DDBJ databases">
        <title>Draft genome sequence of Pseudonocardiaceae bacterium SL3-2-4.</title>
        <authorList>
            <person name="Ningsih F."/>
            <person name="Yokota A."/>
            <person name="Sakai Y."/>
            <person name="Nanatani K."/>
            <person name="Yabe S."/>
            <person name="Oetari A."/>
            <person name="Sjamsuridzal W."/>
        </authorList>
    </citation>
    <scope>NUCLEOTIDE SEQUENCE [LARGE SCALE GENOMIC DNA]</scope>
    <source>
        <strain evidence="5">SL3-2-4</strain>
    </source>
</reference>
<keyword evidence="2" id="KW-0597">Phosphoprotein</keyword>
<dbReference type="InterPro" id="IPR009081">
    <property type="entry name" value="PP-bd_ACP"/>
</dbReference>
<dbReference type="OrthoDB" id="3215648at2"/>
<dbReference type="InterPro" id="IPR020806">
    <property type="entry name" value="PKS_PP-bd"/>
</dbReference>
<dbReference type="Proteomes" id="UP000298860">
    <property type="component" value="Unassembled WGS sequence"/>
</dbReference>
<dbReference type="EMBL" id="BJFL01000004">
    <property type="protein sequence ID" value="GDY29706.1"/>
    <property type="molecule type" value="Genomic_DNA"/>
</dbReference>
<protein>
    <submittedName>
        <fullName evidence="4">Putative acyl carrier protein</fullName>
    </submittedName>
</protein>
<proteinExistence type="predicted"/>
<evidence type="ECO:0000313" key="5">
    <source>
        <dbReference type="Proteomes" id="UP000298860"/>
    </source>
</evidence>
<dbReference type="SMART" id="SM00823">
    <property type="entry name" value="PKS_PP"/>
    <property type="match status" value="1"/>
</dbReference>
<keyword evidence="5" id="KW-1185">Reference proteome</keyword>
<dbReference type="AlphaFoldDB" id="A0A4D4J587"/>
<dbReference type="SUPFAM" id="SSF47336">
    <property type="entry name" value="ACP-like"/>
    <property type="match status" value="1"/>
</dbReference>